<dbReference type="Pfam" id="PF07883">
    <property type="entry name" value="Cupin_2"/>
    <property type="match status" value="1"/>
</dbReference>
<dbReference type="EMBL" id="JACHJP010000005">
    <property type="protein sequence ID" value="MBB4917686.1"/>
    <property type="molecule type" value="Genomic_DNA"/>
</dbReference>
<sequence>MSTETTTAPSVTTVARDDIRAITSVRVDGHVHQLGQQRDFRRNDALAAFLPEAGRPSFAWVRLRDGESLAVHRHPTKSMILVCSGSVLLLGSHERELSEGDVVCVPPDSDHGFRTRPGEEFHGLSVQFEGAGLYEDGHAPRATFGGAEEALAELDRLNESLLRRHRGNTLFTLFDSGRLNEDPALRTRFLAALYVWATYFQRMLHARQATCAEEILRAEYGEHLREEFGHDLLLLEQYDAGTDVYDPVLEAAGSWFVAQMYQMDEAQRIVLVHMVVESSGHVFGLATSEIFREEAGGYFALHAQADDDHRNVGRARLAALPPSAFPRLAETCRRAWDQMDLIHERIAAWTLKEGR</sequence>
<evidence type="ECO:0000313" key="3">
    <source>
        <dbReference type="Proteomes" id="UP000552644"/>
    </source>
</evidence>
<dbReference type="InterPro" id="IPR014710">
    <property type="entry name" value="RmlC-like_jellyroll"/>
</dbReference>
<dbReference type="AlphaFoldDB" id="A0A7W7VP82"/>
<proteinExistence type="predicted"/>
<keyword evidence="2" id="KW-0413">Isomerase</keyword>
<comment type="caution">
    <text evidence="2">The sequence shown here is derived from an EMBL/GenBank/DDBJ whole genome shotgun (WGS) entry which is preliminary data.</text>
</comment>
<reference evidence="2 3" key="1">
    <citation type="submission" date="2020-08" db="EMBL/GenBank/DDBJ databases">
        <title>Genomic Encyclopedia of Type Strains, Phase III (KMG-III): the genomes of soil and plant-associated and newly described type strains.</title>
        <authorList>
            <person name="Whitman W."/>
        </authorList>
    </citation>
    <scope>NUCLEOTIDE SEQUENCE [LARGE SCALE GENOMIC DNA]</scope>
    <source>
        <strain evidence="2 3">CECT 8840</strain>
    </source>
</reference>
<feature type="domain" description="Cupin type-2" evidence="1">
    <location>
        <begin position="60"/>
        <end position="121"/>
    </location>
</feature>
<evidence type="ECO:0000259" key="1">
    <source>
        <dbReference type="Pfam" id="PF07883"/>
    </source>
</evidence>
<gene>
    <name evidence="2" type="ORF">FHS44_004806</name>
</gene>
<dbReference type="Proteomes" id="UP000552644">
    <property type="component" value="Unassembled WGS sequence"/>
</dbReference>
<dbReference type="InterPro" id="IPR016084">
    <property type="entry name" value="Haem_Oase-like_multi-hlx"/>
</dbReference>
<dbReference type="RefSeq" id="WP_184718194.1">
    <property type="nucleotide sequence ID" value="NZ_JACHJP010000005.1"/>
</dbReference>
<name>A0A7W7VP82_9ACTN</name>
<evidence type="ECO:0000313" key="2">
    <source>
        <dbReference type="EMBL" id="MBB4917686.1"/>
    </source>
</evidence>
<organism evidence="2 3">
    <name type="scientific">Streptosporangium saharense</name>
    <dbReference type="NCBI Taxonomy" id="1706840"/>
    <lineage>
        <taxon>Bacteria</taxon>
        <taxon>Bacillati</taxon>
        <taxon>Actinomycetota</taxon>
        <taxon>Actinomycetes</taxon>
        <taxon>Streptosporangiales</taxon>
        <taxon>Streptosporangiaceae</taxon>
        <taxon>Streptosporangium</taxon>
    </lineage>
</organism>
<dbReference type="InterPro" id="IPR013096">
    <property type="entry name" value="Cupin_2"/>
</dbReference>
<dbReference type="InterPro" id="IPR011051">
    <property type="entry name" value="RmlC_Cupin_sf"/>
</dbReference>
<dbReference type="GO" id="GO:0016853">
    <property type="term" value="F:isomerase activity"/>
    <property type="evidence" value="ECO:0007669"/>
    <property type="project" value="UniProtKB-KW"/>
</dbReference>
<dbReference type="Gene3D" id="1.20.910.10">
    <property type="entry name" value="Heme oxygenase-like"/>
    <property type="match status" value="1"/>
</dbReference>
<protein>
    <submittedName>
        <fullName evidence="2">Mannose-6-phosphate isomerase-like protein (Cupin superfamily)</fullName>
    </submittedName>
</protein>
<dbReference type="SUPFAM" id="SSF51182">
    <property type="entry name" value="RmlC-like cupins"/>
    <property type="match status" value="1"/>
</dbReference>
<accession>A0A7W7VP82</accession>
<keyword evidence="3" id="KW-1185">Reference proteome</keyword>
<dbReference type="Gene3D" id="2.60.120.10">
    <property type="entry name" value="Jelly Rolls"/>
    <property type="match status" value="1"/>
</dbReference>